<name>A0A7R8H7L0_LEPSM</name>
<organism evidence="1 2">
    <name type="scientific">Lepeophtheirus salmonis</name>
    <name type="common">Salmon louse</name>
    <name type="synonym">Caligus salmonis</name>
    <dbReference type="NCBI Taxonomy" id="72036"/>
    <lineage>
        <taxon>Eukaryota</taxon>
        <taxon>Metazoa</taxon>
        <taxon>Ecdysozoa</taxon>
        <taxon>Arthropoda</taxon>
        <taxon>Crustacea</taxon>
        <taxon>Multicrustacea</taxon>
        <taxon>Hexanauplia</taxon>
        <taxon>Copepoda</taxon>
        <taxon>Siphonostomatoida</taxon>
        <taxon>Caligidae</taxon>
        <taxon>Lepeophtheirus</taxon>
    </lineage>
</organism>
<dbReference type="AlphaFoldDB" id="A0A7R8H7L0"/>
<proteinExistence type="predicted"/>
<accession>A0A7R8H7L0</accession>
<dbReference type="EMBL" id="HG994583">
    <property type="protein sequence ID" value="CAF2925036.1"/>
    <property type="molecule type" value="Genomic_DNA"/>
</dbReference>
<protein>
    <submittedName>
        <fullName evidence="1">(salmon louse) hypothetical protein</fullName>
    </submittedName>
</protein>
<evidence type="ECO:0000313" key="1">
    <source>
        <dbReference type="EMBL" id="CAF2925036.1"/>
    </source>
</evidence>
<dbReference type="Proteomes" id="UP000675881">
    <property type="component" value="Chromosome 4"/>
</dbReference>
<keyword evidence="2" id="KW-1185">Reference proteome</keyword>
<gene>
    <name evidence="1" type="ORF">LSAA_8492</name>
</gene>
<reference evidence="1" key="1">
    <citation type="submission" date="2021-02" db="EMBL/GenBank/DDBJ databases">
        <authorList>
            <person name="Bekaert M."/>
        </authorList>
    </citation>
    <scope>NUCLEOTIDE SEQUENCE</scope>
    <source>
        <strain evidence="1">IoA-00</strain>
    </source>
</reference>
<evidence type="ECO:0000313" key="2">
    <source>
        <dbReference type="Proteomes" id="UP000675881"/>
    </source>
</evidence>
<sequence>MDNNYPTKRLISKDNILGDAGSYSEEEHPTVRRLANPILLVVVAKGNLADVLQIPPGSTRKRIRQSGEWKKVKKSPPYNAGLARTQSGEKPRVGPGYYCKQRQYSIVSEKDRKLVHDAYWKLGKAILRQNCIVDHCIQTAKAKSESTRGDPIKYYFTEENGTQGQVCEFFFVDFGDFKVFNPLRPENLQTTRGKSPSDNFLQKRYKAKL</sequence>